<reference evidence="2 3" key="1">
    <citation type="submission" date="2018-06" db="EMBL/GenBank/DDBJ databases">
        <title>Comparative genomics reveals the genomic features of Rhizophagus irregularis, R. cerebriforme, R. diaphanum and Gigaspora rosea, and their symbiotic lifestyle signature.</title>
        <authorList>
            <person name="Morin E."/>
            <person name="San Clemente H."/>
            <person name="Chen E.C.H."/>
            <person name="De La Providencia I."/>
            <person name="Hainaut M."/>
            <person name="Kuo A."/>
            <person name="Kohler A."/>
            <person name="Murat C."/>
            <person name="Tang N."/>
            <person name="Roy S."/>
            <person name="Loubradou J."/>
            <person name="Henrissat B."/>
            <person name="Grigoriev I.V."/>
            <person name="Corradi N."/>
            <person name="Roux C."/>
            <person name="Martin F.M."/>
        </authorList>
    </citation>
    <scope>NUCLEOTIDE SEQUENCE [LARGE SCALE GENOMIC DNA]</scope>
    <source>
        <strain evidence="2 3">DAOM 194757</strain>
    </source>
</reference>
<dbReference type="EMBL" id="QKWP01000483">
    <property type="protein sequence ID" value="RIB19297.1"/>
    <property type="molecule type" value="Genomic_DNA"/>
</dbReference>
<gene>
    <name evidence="2" type="ORF">C2G38_2245244</name>
</gene>
<dbReference type="InterPro" id="IPR027417">
    <property type="entry name" value="P-loop_NTPase"/>
</dbReference>
<accession>A0A397VD86</accession>
<evidence type="ECO:0000259" key="1">
    <source>
        <dbReference type="Pfam" id="PF02399"/>
    </source>
</evidence>
<organism evidence="2 3">
    <name type="scientific">Gigaspora rosea</name>
    <dbReference type="NCBI Taxonomy" id="44941"/>
    <lineage>
        <taxon>Eukaryota</taxon>
        <taxon>Fungi</taxon>
        <taxon>Fungi incertae sedis</taxon>
        <taxon>Mucoromycota</taxon>
        <taxon>Glomeromycotina</taxon>
        <taxon>Glomeromycetes</taxon>
        <taxon>Diversisporales</taxon>
        <taxon>Gigasporaceae</taxon>
        <taxon>Gigaspora</taxon>
    </lineage>
</organism>
<dbReference type="OrthoDB" id="2338029at2759"/>
<comment type="caution">
    <text evidence="2">The sequence shown here is derived from an EMBL/GenBank/DDBJ whole genome shotgun (WGS) entry which is preliminary data.</text>
</comment>
<dbReference type="GO" id="GO:0006260">
    <property type="term" value="P:DNA replication"/>
    <property type="evidence" value="ECO:0007669"/>
    <property type="project" value="InterPro"/>
</dbReference>
<keyword evidence="3" id="KW-1185">Reference proteome</keyword>
<sequence>MFWYSHSKYDYLSDENSEYNSDSGDDLPNLTRDKQRVLRKYKYLNRSDCPRKECLYASENVQPEGWVIRQEFPHSYRYFDNLSEFEIWHESIPENQRTFHEVIRIGQPQKIKIDMDGELEKFASYPDPLDRIEKALGQKSFDGYIANTHLHTWQKSTDIMRKKDEISLYIKNALRIAIKEISGLNLLTNDIIIADSSNEMKWSKHLILPRYFVRGASKARKFTSRILELLPERMHPFIDEKVNKDLHCFRLAGSHKAKDSSRIKRICSNHTWRESLITHIEKDSIELWPYEWEEDKKLKNESVSHEESDTAIKIVEKQFPFLSYRNSNNGFDIFDRIRPTTCSICEKEHTREGMYGRWRGSYYFLYCFRQKKGESGIEVVRADHNKKKVIPRLDILRARLQHRSQSHSQNNFTAVGKNIEIYNAKTMHSYNLQAKLTSGNQHLMLIKGHCGVGKSNETAEEIRTLCHSDGSSVSTLIISGRRSLAHGQKVLFEGFKSYLELDAKKLNPKDTPKLIISPESIHKLGATGYDVIILDEFETITQNFSGPTMKKPKLSHDVYKSLLQSALLILALDATLDSDSLVHLQNISKIDAENSTVIWNQHIRDKRHALIHINTKKWNVELIGALRQGLKVYIPMFASAEMAEALHKELESQGYQGKCFSKRLLETEKKEIFADINNAVANLDYLIATPVMTCGVSITVENFDMTFAHFRTLAGLTSNEAYQMLHRVRKLNQNVVHILTDLRSDNLPTDREDLLRFISYRCNIAEYPDLEEAHCDKILTPDGRWIFKPNASLETHLYNASRRNASRNDFVSLLTDRLSECGYNINIAEDCPSIDSKLTENNEGKELLLQVRSIKKTLDTEKYSMIANAQVLSDIEALDIRECLEREEDINPAYRLALQKYNLASFYKKTPEDITKDFVEKYSQKEMRNAYSALVQAVNPLDDLRENYRFMVIGDSREKASCDSLLPKVIALEEILRGIGFSSGIHTSYTLSRQDFDTNLPNFLPIYKKNERLSFYREKDRRNQLTHLKLKIDGNLKMILPDACLSDNVIADPPKSDLNSSQDICHVVDNTIGEVSTTEKNIPKPLISLSSEFLIKNESDIDTLILLLQQKFQMSKEKLEQWRTEIAFEMRDNHNYWKKERESMDEIAFLEYK</sequence>
<evidence type="ECO:0000313" key="3">
    <source>
        <dbReference type="Proteomes" id="UP000266673"/>
    </source>
</evidence>
<name>A0A397VD86_9GLOM</name>
<dbReference type="Proteomes" id="UP000266673">
    <property type="component" value="Unassembled WGS sequence"/>
</dbReference>
<dbReference type="Pfam" id="PF02399">
    <property type="entry name" value="Herpes_ori_bp"/>
    <property type="match status" value="1"/>
</dbReference>
<dbReference type="GO" id="GO:0005524">
    <property type="term" value="F:ATP binding"/>
    <property type="evidence" value="ECO:0007669"/>
    <property type="project" value="InterPro"/>
</dbReference>
<protein>
    <recommendedName>
        <fullName evidence="1">Replication origin-binding protein domain-containing protein</fullName>
    </recommendedName>
</protein>
<evidence type="ECO:0000313" key="2">
    <source>
        <dbReference type="EMBL" id="RIB19297.1"/>
    </source>
</evidence>
<dbReference type="AlphaFoldDB" id="A0A397VD86"/>
<dbReference type="InterPro" id="IPR003450">
    <property type="entry name" value="Replication_origin-bd"/>
</dbReference>
<feature type="domain" description="Replication origin-binding protein" evidence="1">
    <location>
        <begin position="436"/>
        <end position="598"/>
    </location>
</feature>
<dbReference type="GO" id="GO:0003688">
    <property type="term" value="F:DNA replication origin binding"/>
    <property type="evidence" value="ECO:0007669"/>
    <property type="project" value="InterPro"/>
</dbReference>
<proteinExistence type="predicted"/>
<dbReference type="SUPFAM" id="SSF52540">
    <property type="entry name" value="P-loop containing nucleoside triphosphate hydrolases"/>
    <property type="match status" value="1"/>
</dbReference>